<sequence>MSVSSPERDALVQNGWALATQLNATRDPDWPVCVGCAMLARSFDRTRSPVPGKCRQCFDRYCWDGRIDEAAPQPYRPKFVGTAIKVEGAAASRAAHTSAKTAVLIVTGAALGLLL</sequence>
<gene>
    <name evidence="4" type="ORF">G6O67_005026</name>
</gene>
<reference evidence="4 5" key="1">
    <citation type="journal article" date="2020" name="Genome Biol. Evol.">
        <title>A new high-quality draft genome assembly of the Chinese cordyceps Ophiocordyceps sinensis.</title>
        <authorList>
            <person name="Shu R."/>
            <person name="Zhang J."/>
            <person name="Meng Q."/>
            <person name="Zhang H."/>
            <person name="Zhou G."/>
            <person name="Li M."/>
            <person name="Wu P."/>
            <person name="Zhao Y."/>
            <person name="Chen C."/>
            <person name="Qin Q."/>
        </authorList>
    </citation>
    <scope>NUCLEOTIDE SEQUENCE [LARGE SCALE GENOMIC DNA]</scope>
    <source>
        <strain evidence="4 5">IOZ07</strain>
    </source>
</reference>
<dbReference type="EMBL" id="JAAVMX010000005">
    <property type="protein sequence ID" value="KAF4508677.1"/>
    <property type="molecule type" value="Genomic_DNA"/>
</dbReference>
<dbReference type="EC" id="3.1.1.5" evidence="2"/>
<comment type="caution">
    <text evidence="4">The sequence shown here is derived from an EMBL/GenBank/DDBJ whole genome shotgun (WGS) entry which is preliminary data.</text>
</comment>
<evidence type="ECO:0000313" key="4">
    <source>
        <dbReference type="EMBL" id="KAF4508677.1"/>
    </source>
</evidence>
<dbReference type="PROSITE" id="PS51210">
    <property type="entry name" value="PLA2C"/>
    <property type="match status" value="1"/>
</dbReference>
<evidence type="ECO:0000256" key="1">
    <source>
        <dbReference type="PROSITE-ProRule" id="PRU00555"/>
    </source>
</evidence>
<dbReference type="InterPro" id="IPR002642">
    <property type="entry name" value="LysoPLipase_cat_dom"/>
</dbReference>
<dbReference type="Pfam" id="PF01735">
    <property type="entry name" value="PLA2_B"/>
    <property type="match status" value="1"/>
</dbReference>
<dbReference type="AlphaFoldDB" id="A0A8H4PQQ2"/>
<keyword evidence="1 2" id="KW-0378">Hydrolase</keyword>
<dbReference type="GO" id="GO:0004622">
    <property type="term" value="F:phosphatidylcholine lysophospholipase activity"/>
    <property type="evidence" value="ECO:0007669"/>
    <property type="project" value="UniProtKB-EC"/>
</dbReference>
<name>A0A8H4PQQ2_9HYPO</name>
<organism evidence="4 5">
    <name type="scientific">Ophiocordyceps sinensis</name>
    <dbReference type="NCBI Taxonomy" id="72228"/>
    <lineage>
        <taxon>Eukaryota</taxon>
        <taxon>Fungi</taxon>
        <taxon>Dikarya</taxon>
        <taxon>Ascomycota</taxon>
        <taxon>Pezizomycotina</taxon>
        <taxon>Sordariomycetes</taxon>
        <taxon>Hypocreomycetidae</taxon>
        <taxon>Hypocreales</taxon>
        <taxon>Ophiocordycipitaceae</taxon>
        <taxon>Ophiocordyceps</taxon>
    </lineage>
</organism>
<keyword evidence="1 2" id="KW-0442">Lipid degradation</keyword>
<proteinExistence type="inferred from homology"/>
<dbReference type="OrthoDB" id="4084751at2759"/>
<evidence type="ECO:0000259" key="3">
    <source>
        <dbReference type="PROSITE" id="PS51210"/>
    </source>
</evidence>
<evidence type="ECO:0000313" key="5">
    <source>
        <dbReference type="Proteomes" id="UP000557566"/>
    </source>
</evidence>
<dbReference type="GO" id="GO:0009395">
    <property type="term" value="P:phospholipid catabolic process"/>
    <property type="evidence" value="ECO:0007669"/>
    <property type="project" value="InterPro"/>
</dbReference>
<comment type="catalytic activity">
    <reaction evidence="2">
        <text>a 1-acyl-sn-glycero-3-phosphocholine + H2O = sn-glycerol 3-phosphocholine + a fatty acid + H(+)</text>
        <dbReference type="Rhea" id="RHEA:15177"/>
        <dbReference type="ChEBI" id="CHEBI:15377"/>
        <dbReference type="ChEBI" id="CHEBI:15378"/>
        <dbReference type="ChEBI" id="CHEBI:16870"/>
        <dbReference type="ChEBI" id="CHEBI:28868"/>
        <dbReference type="ChEBI" id="CHEBI:58168"/>
        <dbReference type="EC" id="3.1.1.5"/>
    </reaction>
</comment>
<keyword evidence="1 2" id="KW-0443">Lipid metabolism</keyword>
<comment type="similarity">
    <text evidence="2">Belongs to the lysophospholipase family.</text>
</comment>
<feature type="domain" description="PLA2c" evidence="3">
    <location>
        <begin position="1"/>
        <end position="68"/>
    </location>
</feature>
<dbReference type="Proteomes" id="UP000557566">
    <property type="component" value="Unassembled WGS sequence"/>
</dbReference>
<evidence type="ECO:0000256" key="2">
    <source>
        <dbReference type="RuleBase" id="RU362103"/>
    </source>
</evidence>
<protein>
    <recommendedName>
        <fullName evidence="2">Lysophospholipase</fullName>
        <ecNumber evidence="2">3.1.1.5</ecNumber>
    </recommendedName>
</protein>
<keyword evidence="5" id="KW-1185">Reference proteome</keyword>
<accession>A0A8H4PQQ2</accession>